<keyword evidence="5" id="KW-1003">Cell membrane</keyword>
<evidence type="ECO:0000313" key="13">
    <source>
        <dbReference type="Proteomes" id="UP000242642"/>
    </source>
</evidence>
<comment type="similarity">
    <text evidence="2">Belongs to the GSP N family.</text>
</comment>
<keyword evidence="9 11" id="KW-0472">Membrane</keyword>
<evidence type="ECO:0000256" key="5">
    <source>
        <dbReference type="ARBA" id="ARBA00022475"/>
    </source>
</evidence>
<dbReference type="Pfam" id="PF01203">
    <property type="entry name" value="T2SSN"/>
    <property type="match status" value="1"/>
</dbReference>
<dbReference type="OrthoDB" id="6118198at2"/>
<proteinExistence type="inferred from homology"/>
<evidence type="ECO:0000313" key="12">
    <source>
        <dbReference type="EMBL" id="SES98146.1"/>
    </source>
</evidence>
<dbReference type="AlphaFoldDB" id="A0A1I0AVY7"/>
<keyword evidence="11" id="KW-1133">Transmembrane helix</keyword>
<keyword evidence="7 11" id="KW-0812">Transmembrane</keyword>
<keyword evidence="13" id="KW-1185">Reference proteome</keyword>
<dbReference type="EMBL" id="FOHV01000006">
    <property type="protein sequence ID" value="SES98146.1"/>
    <property type="molecule type" value="Genomic_DNA"/>
</dbReference>
<dbReference type="Proteomes" id="UP000242642">
    <property type="component" value="Unassembled WGS sequence"/>
</dbReference>
<evidence type="ECO:0000256" key="11">
    <source>
        <dbReference type="SAM" id="Phobius"/>
    </source>
</evidence>
<evidence type="ECO:0000256" key="4">
    <source>
        <dbReference type="ARBA" id="ARBA00022448"/>
    </source>
</evidence>
<dbReference type="RefSeq" id="WP_093318395.1">
    <property type="nucleotide sequence ID" value="NZ_FOHV01000006.1"/>
</dbReference>
<feature type="transmembrane region" description="Helical" evidence="11">
    <location>
        <begin position="7"/>
        <end position="29"/>
    </location>
</feature>
<evidence type="ECO:0000256" key="10">
    <source>
        <dbReference type="ARBA" id="ARBA00030772"/>
    </source>
</evidence>
<evidence type="ECO:0000256" key="7">
    <source>
        <dbReference type="ARBA" id="ARBA00022692"/>
    </source>
</evidence>
<organism evidence="12 13">
    <name type="scientific">Thorsellia anophelis DSM 18579</name>
    <dbReference type="NCBI Taxonomy" id="1123402"/>
    <lineage>
        <taxon>Bacteria</taxon>
        <taxon>Pseudomonadati</taxon>
        <taxon>Pseudomonadota</taxon>
        <taxon>Gammaproteobacteria</taxon>
        <taxon>Enterobacterales</taxon>
        <taxon>Thorselliaceae</taxon>
        <taxon>Thorsellia</taxon>
    </lineage>
</organism>
<dbReference type="STRING" id="1123402.SAMN02583745_01074"/>
<dbReference type="GO" id="GO:0015627">
    <property type="term" value="C:type II protein secretion system complex"/>
    <property type="evidence" value="ECO:0007669"/>
    <property type="project" value="InterPro"/>
</dbReference>
<evidence type="ECO:0000256" key="9">
    <source>
        <dbReference type="ARBA" id="ARBA00023136"/>
    </source>
</evidence>
<sequence>MKKKIAIGLFIVFFYLFFLILLMPARILISFVPLPDDIELQHINGSIWQGEVINALVLGQPIESIKWRLVWFEPHFSSIKPMVALTIQAEKGISMQGNVNLQRPVKMNDVRLESDLAALHRRIKSFIEMNAHRFPKNAPAIKQFNTLPLKIEGNMIMNIESASAEFAQCHTLNGNIALTQLKVDAFGINVNLNEASTPVTCQDNQLILNMNQLSDEIKMNLLTKLDIKTGQYSVEGQIEPQLQMPTRLRVLIGQLPGTESLKTIQASGKL</sequence>
<keyword evidence="6" id="KW-0997">Cell inner membrane</keyword>
<gene>
    <name evidence="12" type="ORF">SAMN02583745_01074</name>
</gene>
<name>A0A1I0AVY7_9GAMM</name>
<evidence type="ECO:0000256" key="1">
    <source>
        <dbReference type="ARBA" id="ARBA00004533"/>
    </source>
</evidence>
<evidence type="ECO:0000256" key="8">
    <source>
        <dbReference type="ARBA" id="ARBA00022927"/>
    </source>
</evidence>
<evidence type="ECO:0000256" key="2">
    <source>
        <dbReference type="ARBA" id="ARBA00007208"/>
    </source>
</evidence>
<keyword evidence="8" id="KW-0653">Protein transport</keyword>
<accession>A0A1I0AVY7</accession>
<protein>
    <recommendedName>
        <fullName evidence="3">Type II secretion system protein N</fullName>
    </recommendedName>
    <alternativeName>
        <fullName evidence="10">General secretion pathway protein N</fullName>
    </alternativeName>
</protein>
<reference evidence="13" key="1">
    <citation type="submission" date="2016-10" db="EMBL/GenBank/DDBJ databases">
        <authorList>
            <person name="Varghese N."/>
            <person name="Submissions S."/>
        </authorList>
    </citation>
    <scope>NUCLEOTIDE SEQUENCE [LARGE SCALE GENOMIC DNA]</scope>
    <source>
        <strain evidence="13">DSM 18579</strain>
    </source>
</reference>
<comment type="subcellular location">
    <subcellularLocation>
        <location evidence="1">Cell inner membrane</location>
    </subcellularLocation>
</comment>
<dbReference type="GO" id="GO:0015628">
    <property type="term" value="P:protein secretion by the type II secretion system"/>
    <property type="evidence" value="ECO:0007669"/>
    <property type="project" value="InterPro"/>
</dbReference>
<evidence type="ECO:0000256" key="3">
    <source>
        <dbReference type="ARBA" id="ARBA00021563"/>
    </source>
</evidence>
<dbReference type="InterPro" id="IPR022792">
    <property type="entry name" value="T2SS_protein-GspN"/>
</dbReference>
<evidence type="ECO:0000256" key="6">
    <source>
        <dbReference type="ARBA" id="ARBA00022519"/>
    </source>
</evidence>
<dbReference type="GO" id="GO:0005886">
    <property type="term" value="C:plasma membrane"/>
    <property type="evidence" value="ECO:0007669"/>
    <property type="project" value="UniProtKB-SubCell"/>
</dbReference>
<keyword evidence="4" id="KW-0813">Transport</keyword>